<name>A0A8E2AQ46_9APHY</name>
<dbReference type="Pfam" id="PF00106">
    <property type="entry name" value="adh_short"/>
    <property type="match status" value="1"/>
</dbReference>
<evidence type="ECO:0000313" key="5">
    <source>
        <dbReference type="Proteomes" id="UP000250043"/>
    </source>
</evidence>
<proteinExistence type="inferred from homology"/>
<dbReference type="InterPro" id="IPR002347">
    <property type="entry name" value="SDR_fam"/>
</dbReference>
<accession>A0A8E2AQ46</accession>
<dbReference type="PRINTS" id="PR00080">
    <property type="entry name" value="SDRFAMILY"/>
</dbReference>
<dbReference type="PANTHER" id="PTHR43976">
    <property type="entry name" value="SHORT CHAIN DEHYDROGENASE"/>
    <property type="match status" value="1"/>
</dbReference>
<dbReference type="CDD" id="cd05374">
    <property type="entry name" value="17beta-HSD-like_SDR_c"/>
    <property type="match status" value="1"/>
</dbReference>
<dbReference type="AlphaFoldDB" id="A0A8E2AQ46"/>
<dbReference type="GO" id="GO:0016491">
    <property type="term" value="F:oxidoreductase activity"/>
    <property type="evidence" value="ECO:0007669"/>
    <property type="project" value="UniProtKB-KW"/>
</dbReference>
<dbReference type="Gene3D" id="3.40.50.720">
    <property type="entry name" value="NAD(P)-binding Rossmann-like Domain"/>
    <property type="match status" value="1"/>
</dbReference>
<dbReference type="OrthoDB" id="1274115at2759"/>
<reference evidence="4 5" key="1">
    <citation type="submission" date="2016-07" db="EMBL/GenBank/DDBJ databases">
        <title>Draft genome of the white-rot fungus Obba rivulosa 3A-2.</title>
        <authorList>
            <consortium name="DOE Joint Genome Institute"/>
            <person name="Miettinen O."/>
            <person name="Riley R."/>
            <person name="Acob R."/>
            <person name="Barry K."/>
            <person name="Cullen D."/>
            <person name="De Vries R."/>
            <person name="Hainaut M."/>
            <person name="Hatakka A."/>
            <person name="Henrissat B."/>
            <person name="Hilden K."/>
            <person name="Kuo R."/>
            <person name="Labutti K."/>
            <person name="Lipzen A."/>
            <person name="Makela M.R."/>
            <person name="Sandor L."/>
            <person name="Spatafora J.W."/>
            <person name="Grigoriev I.V."/>
            <person name="Hibbett D.S."/>
        </authorList>
    </citation>
    <scope>NUCLEOTIDE SEQUENCE [LARGE SCALE GENOMIC DNA]</scope>
    <source>
        <strain evidence="4 5">3A-2</strain>
    </source>
</reference>
<dbReference type="InterPro" id="IPR036291">
    <property type="entry name" value="NAD(P)-bd_dom_sf"/>
</dbReference>
<sequence>MSSQSSQVWFITGASSGLGRAVTEYVLSKGDNVVATCRTPSALSDLSAQYPTSRLLVLALDVTQPATIYGAFAKAFEAFGRLDVVYNNAGYGILSEIEGTPDEPARAMFEVNFWGALHVTTEAVKYFRDYNKPQGGRLIQVSSNSGVEAMPGLGFYSASKFALEAISESLVAELNPAWNIKITILEPGGFKTKSQSENVVVLPPHPAYGEGTVPHMLREIAPTMQYTGRIDIFVERVYAATRDPNLGLRLPLGAFSTRSVGRKLESLRRDFEAAEKWQENIDEIE</sequence>
<dbReference type="EMBL" id="KV722449">
    <property type="protein sequence ID" value="OCH88581.1"/>
    <property type="molecule type" value="Genomic_DNA"/>
</dbReference>
<keyword evidence="5" id="KW-1185">Reference proteome</keyword>
<evidence type="ECO:0000256" key="3">
    <source>
        <dbReference type="RuleBase" id="RU000363"/>
    </source>
</evidence>
<evidence type="ECO:0000256" key="2">
    <source>
        <dbReference type="ARBA" id="ARBA00023002"/>
    </source>
</evidence>
<gene>
    <name evidence="4" type="ORF">OBBRIDRAFT_757983</name>
</gene>
<dbReference type="PRINTS" id="PR00081">
    <property type="entry name" value="GDHRDH"/>
</dbReference>
<evidence type="ECO:0000313" key="4">
    <source>
        <dbReference type="EMBL" id="OCH88581.1"/>
    </source>
</evidence>
<dbReference type="SUPFAM" id="SSF51735">
    <property type="entry name" value="NAD(P)-binding Rossmann-fold domains"/>
    <property type="match status" value="1"/>
</dbReference>
<keyword evidence="2" id="KW-0560">Oxidoreductase</keyword>
<protein>
    <submittedName>
        <fullName evidence="4">NAD(P)-binding protein</fullName>
    </submittedName>
</protein>
<dbReference type="PANTHER" id="PTHR43976:SF16">
    <property type="entry name" value="SHORT-CHAIN DEHYDROGENASE_REDUCTASE FAMILY PROTEIN"/>
    <property type="match status" value="1"/>
</dbReference>
<organism evidence="4 5">
    <name type="scientific">Obba rivulosa</name>
    <dbReference type="NCBI Taxonomy" id="1052685"/>
    <lineage>
        <taxon>Eukaryota</taxon>
        <taxon>Fungi</taxon>
        <taxon>Dikarya</taxon>
        <taxon>Basidiomycota</taxon>
        <taxon>Agaricomycotina</taxon>
        <taxon>Agaricomycetes</taxon>
        <taxon>Polyporales</taxon>
        <taxon>Gelatoporiaceae</taxon>
        <taxon>Obba</taxon>
    </lineage>
</organism>
<evidence type="ECO:0000256" key="1">
    <source>
        <dbReference type="ARBA" id="ARBA00006484"/>
    </source>
</evidence>
<dbReference type="InterPro" id="IPR051911">
    <property type="entry name" value="SDR_oxidoreductase"/>
</dbReference>
<dbReference type="Proteomes" id="UP000250043">
    <property type="component" value="Unassembled WGS sequence"/>
</dbReference>
<comment type="similarity">
    <text evidence="1 3">Belongs to the short-chain dehydrogenases/reductases (SDR) family.</text>
</comment>